<dbReference type="Proteomes" id="UP000813385">
    <property type="component" value="Unassembled WGS sequence"/>
</dbReference>
<dbReference type="InterPro" id="IPR001117">
    <property type="entry name" value="Cu-oxidase_2nd"/>
</dbReference>
<evidence type="ECO:0000256" key="4">
    <source>
        <dbReference type="ARBA" id="ARBA00022737"/>
    </source>
</evidence>
<comment type="similarity">
    <text evidence="1">Belongs to the multicopper oxidase family.</text>
</comment>
<protein>
    <submittedName>
        <fullName evidence="13">Laccase 2</fullName>
    </submittedName>
</protein>
<keyword evidence="6" id="KW-0186">Copper</keyword>
<feature type="chain" id="PRO_5035448561" evidence="9">
    <location>
        <begin position="20"/>
        <end position="720"/>
    </location>
</feature>
<dbReference type="AlphaFoldDB" id="A0A8K0TQ66"/>
<dbReference type="GO" id="GO:0005507">
    <property type="term" value="F:copper ion binding"/>
    <property type="evidence" value="ECO:0007669"/>
    <property type="project" value="InterPro"/>
</dbReference>
<organism evidence="13 14">
    <name type="scientific">Plectosphaerella cucumerina</name>
    <dbReference type="NCBI Taxonomy" id="40658"/>
    <lineage>
        <taxon>Eukaryota</taxon>
        <taxon>Fungi</taxon>
        <taxon>Dikarya</taxon>
        <taxon>Ascomycota</taxon>
        <taxon>Pezizomycotina</taxon>
        <taxon>Sordariomycetes</taxon>
        <taxon>Hypocreomycetidae</taxon>
        <taxon>Glomerellales</taxon>
        <taxon>Plectosphaerellaceae</taxon>
        <taxon>Plectosphaerella</taxon>
    </lineage>
</organism>
<feature type="compositionally biased region" description="Low complexity" evidence="8">
    <location>
        <begin position="156"/>
        <end position="173"/>
    </location>
</feature>
<dbReference type="Pfam" id="PF00394">
    <property type="entry name" value="Cu-oxidase"/>
    <property type="match status" value="1"/>
</dbReference>
<keyword evidence="14" id="KW-1185">Reference proteome</keyword>
<evidence type="ECO:0000259" key="12">
    <source>
        <dbReference type="Pfam" id="PF07732"/>
    </source>
</evidence>
<reference evidence="13" key="1">
    <citation type="journal article" date="2021" name="Nat. Commun.">
        <title>Genetic determinants of endophytism in the Arabidopsis root mycobiome.</title>
        <authorList>
            <person name="Mesny F."/>
            <person name="Miyauchi S."/>
            <person name="Thiergart T."/>
            <person name="Pickel B."/>
            <person name="Atanasova L."/>
            <person name="Karlsson M."/>
            <person name="Huettel B."/>
            <person name="Barry K.W."/>
            <person name="Haridas S."/>
            <person name="Chen C."/>
            <person name="Bauer D."/>
            <person name="Andreopoulos W."/>
            <person name="Pangilinan J."/>
            <person name="LaButti K."/>
            <person name="Riley R."/>
            <person name="Lipzen A."/>
            <person name="Clum A."/>
            <person name="Drula E."/>
            <person name="Henrissat B."/>
            <person name="Kohler A."/>
            <person name="Grigoriev I.V."/>
            <person name="Martin F.M."/>
            <person name="Hacquard S."/>
        </authorList>
    </citation>
    <scope>NUCLEOTIDE SEQUENCE</scope>
    <source>
        <strain evidence="13">MPI-CAGE-AT-0016</strain>
    </source>
</reference>
<dbReference type="GO" id="GO:0016491">
    <property type="term" value="F:oxidoreductase activity"/>
    <property type="evidence" value="ECO:0007669"/>
    <property type="project" value="UniProtKB-KW"/>
</dbReference>
<dbReference type="EMBL" id="JAGPXD010000001">
    <property type="protein sequence ID" value="KAH7374610.1"/>
    <property type="molecule type" value="Genomic_DNA"/>
</dbReference>
<dbReference type="CDD" id="cd13854">
    <property type="entry name" value="CuRO_1_MaLCC_like"/>
    <property type="match status" value="1"/>
</dbReference>
<keyword evidence="2" id="KW-0479">Metal-binding</keyword>
<dbReference type="PROSITE" id="PS00080">
    <property type="entry name" value="MULTICOPPER_OXIDASE2"/>
    <property type="match status" value="1"/>
</dbReference>
<feature type="domain" description="Plastocyanin-like" evidence="10">
    <location>
        <begin position="337"/>
        <end position="487"/>
    </location>
</feature>
<feature type="signal peptide" evidence="9">
    <location>
        <begin position="1"/>
        <end position="19"/>
    </location>
</feature>
<dbReference type="FunFam" id="2.60.40.420:FF:000038">
    <property type="entry name" value="Extracellular dihydrogeodin oxidase/laccase"/>
    <property type="match status" value="1"/>
</dbReference>
<keyword evidence="3 9" id="KW-0732">Signal</keyword>
<evidence type="ECO:0000256" key="9">
    <source>
        <dbReference type="SAM" id="SignalP"/>
    </source>
</evidence>
<feature type="domain" description="Plastocyanin-like" evidence="11">
    <location>
        <begin position="565"/>
        <end position="681"/>
    </location>
</feature>
<evidence type="ECO:0000313" key="13">
    <source>
        <dbReference type="EMBL" id="KAH7374610.1"/>
    </source>
</evidence>
<dbReference type="SUPFAM" id="SSF49503">
    <property type="entry name" value="Cupredoxins"/>
    <property type="match status" value="3"/>
</dbReference>
<evidence type="ECO:0000256" key="7">
    <source>
        <dbReference type="ARBA" id="ARBA00023180"/>
    </source>
</evidence>
<accession>A0A8K0TQ66</accession>
<dbReference type="InterPro" id="IPR002355">
    <property type="entry name" value="Cu_oxidase_Cu_BS"/>
</dbReference>
<evidence type="ECO:0000259" key="10">
    <source>
        <dbReference type="Pfam" id="PF00394"/>
    </source>
</evidence>
<dbReference type="InterPro" id="IPR008972">
    <property type="entry name" value="Cupredoxin"/>
</dbReference>
<dbReference type="FunFam" id="2.60.40.420:FF:000021">
    <property type="entry name" value="Extracellular dihydrogeodin oxidase/laccase"/>
    <property type="match status" value="1"/>
</dbReference>
<dbReference type="InterPro" id="IPR045087">
    <property type="entry name" value="Cu-oxidase_fam"/>
</dbReference>
<dbReference type="InterPro" id="IPR011706">
    <property type="entry name" value="Cu-oxidase_C"/>
</dbReference>
<feature type="domain" description="Plastocyanin-like" evidence="12">
    <location>
        <begin position="212"/>
        <end position="326"/>
    </location>
</feature>
<dbReference type="PANTHER" id="PTHR11709">
    <property type="entry name" value="MULTI-COPPER OXIDASE"/>
    <property type="match status" value="1"/>
</dbReference>
<dbReference type="Gene3D" id="2.60.40.420">
    <property type="entry name" value="Cupredoxins - blue copper proteins"/>
    <property type="match status" value="3"/>
</dbReference>
<evidence type="ECO:0000256" key="5">
    <source>
        <dbReference type="ARBA" id="ARBA00023002"/>
    </source>
</evidence>
<dbReference type="CDD" id="cd13880">
    <property type="entry name" value="CuRO_2_MaLCC_like"/>
    <property type="match status" value="1"/>
</dbReference>
<keyword evidence="5" id="KW-0560">Oxidoreductase</keyword>
<gene>
    <name evidence="13" type="ORF">B0T11DRAFT_268870</name>
</gene>
<evidence type="ECO:0000259" key="11">
    <source>
        <dbReference type="Pfam" id="PF07731"/>
    </source>
</evidence>
<evidence type="ECO:0000256" key="2">
    <source>
        <dbReference type="ARBA" id="ARBA00022723"/>
    </source>
</evidence>
<keyword evidence="7" id="KW-0325">Glycoprotein</keyword>
<dbReference type="PROSITE" id="PS51257">
    <property type="entry name" value="PROKAR_LIPOPROTEIN"/>
    <property type="match status" value="1"/>
</dbReference>
<dbReference type="OrthoDB" id="2121828at2759"/>
<proteinExistence type="inferred from homology"/>
<feature type="region of interest" description="Disordered" evidence="8">
    <location>
        <begin position="156"/>
        <end position="184"/>
    </location>
</feature>
<evidence type="ECO:0000256" key="6">
    <source>
        <dbReference type="ARBA" id="ARBA00023008"/>
    </source>
</evidence>
<sequence>MSLRFNILVLAAQVALVLAAGCNHDNCLRAVIASRAKPFPSVASQDCISFFHKTVTPCPSTTTVTVTAGESGKALPRRHADLRENLPQLEARAATTQSANCPVTAAPTAVPTYATACSGTVRYSSACSCIGVTQETITASAPIVTETITVSKTVAPVTSTSSTAPSSSPTSPSGDCENSPTSRQCWGKQSIDTNYYEEWPETGKTREYWLSVQQGDCAPDGYKRTCMTFNGTIPGPLITADWGDNLVIHVTNNMKDNGTAIHWHGLRQLNNTEHDGVPGITQCPIPPGETMTYRFPATQYGSTWYHSHFTLQYAEGLLGPLVINGPTSANYDEDLGMLFLSDWSHVETFTMWDTAKLGAPPALDNTLINGTNTFDCTGSTDPKCVGGGTKFETVFEKGKKYKIRLINVAIDGVFQFSIDGHSLTVVSADLVPMKPFTADSIVLHPAQRYDVIVEANAEPGDYWLRGGWLDACGKNKNAKEMTGIVRYDADSTATPSTTSTVTPDTNCFDVPVEQLVPALEYDVGKIGSLSATNLSFTIDGYFKWLINTSSLMLDWADPTLKIIMDDKPVFPTEYNVIPVDATAPGDWFVLVIQDTTPFGLSHPIHLHGHDSWILEQKVGKFDGTTNGFNFKNPARRDTVTLPGGGYIAIAFEIDNPGAWICHCHIAWHASEGLSLELVESESAIPSSAGVRDWKTIGEPMCNRWAEFYKGSEFKQEDSGI</sequence>
<dbReference type="Pfam" id="PF07732">
    <property type="entry name" value="Cu-oxidase_3"/>
    <property type="match status" value="1"/>
</dbReference>
<evidence type="ECO:0000256" key="3">
    <source>
        <dbReference type="ARBA" id="ARBA00022729"/>
    </source>
</evidence>
<dbReference type="InterPro" id="IPR011707">
    <property type="entry name" value="Cu-oxidase-like_N"/>
</dbReference>
<evidence type="ECO:0000256" key="8">
    <source>
        <dbReference type="SAM" id="MobiDB-lite"/>
    </source>
</evidence>
<evidence type="ECO:0000313" key="14">
    <source>
        <dbReference type="Proteomes" id="UP000813385"/>
    </source>
</evidence>
<keyword evidence="4" id="KW-0677">Repeat</keyword>
<comment type="caution">
    <text evidence="13">The sequence shown here is derived from an EMBL/GenBank/DDBJ whole genome shotgun (WGS) entry which is preliminary data.</text>
</comment>
<dbReference type="Pfam" id="PF07731">
    <property type="entry name" value="Cu-oxidase_2"/>
    <property type="match status" value="1"/>
</dbReference>
<name>A0A8K0TQ66_9PEZI</name>
<dbReference type="CDD" id="cd13901">
    <property type="entry name" value="CuRO_3_MaLCC_like"/>
    <property type="match status" value="1"/>
</dbReference>
<dbReference type="PANTHER" id="PTHR11709:SF71">
    <property type="entry name" value="OXIDOREDUCTASE TPCJ"/>
    <property type="match status" value="1"/>
</dbReference>
<evidence type="ECO:0000256" key="1">
    <source>
        <dbReference type="ARBA" id="ARBA00010609"/>
    </source>
</evidence>